<dbReference type="AlphaFoldDB" id="A0A7I8V505"/>
<protein>
    <recommendedName>
        <fullName evidence="5 14">GDP-Man:Man(3)GlcNAc(2)-PP-Dol alpha-1,2-mannosyltransferase</fullName>
        <ecNumber evidence="4 14">2.4.1.131</ecNumber>
    </recommendedName>
</protein>
<sequence length="741" mass="83867">MVLSTILSFILPCITFGWLYYLYKHYVMLPIEFHSDARLDGKTVVITGGSSGLGLETARNLCSRGARVIIGCRDKKKAEEALIDVKSSCKSALVSYFHLDLASLSSVRKFVQELKDSNIRVNILINNAAVVGVPYQKTIDGFEYIFGVNYLGHFLLTNLMLDLLEARARIINVSAHAHIFGHIDFDNLMMDRGFNSIVAYFNSKLAMVLFTQEISRRLDIEVACSYALHPGAIYTQLTRHFFFMRYKFLRMISDQLGKHFLKNAKQGIHTILYCALSEEIEGVSGKYFSDCKLSVPIQEALDIEIAERLWSTSEERRNSNRKRIAFFHPYCNAGGGGERVLWMAVNSIQQTYPKADITIYSGDLDATSESIIEKCKENFSITLKRPVSFVWLKSRFLVEAKCWPIFTLAGQSFGSMLLCLEALWKFTPDVYIDSMGYAFTLPIAKIIGSKVGCYVHYPTISTDMLDKVSSRKAAHNNSQLVAKSSILSSVKHSYYRLFAFLYGLAGKTSECVMVNSSWTKNHIDSLWNIDSIKVFPPVDLKRLLNMKIDNERSIVLSVAQFRPEKDHELQIKAFAKYLSFGTDTETSMMLVGSVRNQKDEERVEKLKSLANLLGVRERVEFKINASYEDLLTYFKNAAIGLHTMWNEHFGIGVVECMAAGAIALAHKSGGPKMDIVTPLNGETTGFLADTIDEYAEYISNIIRMSPENLLKIRQNARKSVERFSNENFQKDWIKATEILFV</sequence>
<dbReference type="UniPathway" id="UPA00378"/>
<dbReference type="Pfam" id="PF00106">
    <property type="entry name" value="adh_short"/>
    <property type="match status" value="1"/>
</dbReference>
<feature type="domain" description="ALG11 mannosyltransferase N-terminal" evidence="16">
    <location>
        <begin position="322"/>
        <end position="527"/>
    </location>
</feature>
<dbReference type="InterPro" id="IPR001296">
    <property type="entry name" value="Glyco_trans_1"/>
</dbReference>
<evidence type="ECO:0000259" key="16">
    <source>
        <dbReference type="Pfam" id="PF15924"/>
    </source>
</evidence>
<evidence type="ECO:0000313" key="18">
    <source>
        <dbReference type="Proteomes" id="UP000549394"/>
    </source>
</evidence>
<dbReference type="GO" id="GO:0006487">
    <property type="term" value="P:protein N-linked glycosylation"/>
    <property type="evidence" value="ECO:0007669"/>
    <property type="project" value="TreeGrafter"/>
</dbReference>
<comment type="function">
    <text evidence="13">GDP-Man:Man(3)GlcNAc(2)-PP-Dol alpha-1,2-mannosyltransferase that operates in the biosynthetic pathway of dolichol-linked oligosaccharides, the glycan precursors employed in protein asparagine (N)-glycosylation. The assembly of dolichol-linked oligosaccharides begins on the cytosolic side of the endoplasmic reticulum membrane and finishes in its lumen. The sequential addition of sugars to dolichol pyrophosphate produces dolichol-linked oligosaccharides containing fourteen sugars, including two GlcNAcs, nine mannoses and three glucoses. Once assembled, the oligosaccharide is transferred from the lipid to nascent proteins by oligosaccharyltransferases. Catalyzes, on the cytoplasmic face of the endoplasmic reticulum, the addition of the fourth and fifth mannose residues to the dolichol-linked oligosaccharide chain, to produce Man(5)GlcNAc(2)-PP-dolichol core oligosaccharide. Man(5)GlcNAc(2)-PP-dolichol is a substrate for ALG3, the following enzyme in the biosynthetic pathway.</text>
</comment>
<evidence type="ECO:0000256" key="8">
    <source>
        <dbReference type="ARBA" id="ARBA00022692"/>
    </source>
</evidence>
<keyword evidence="11 14" id="KW-0472">Membrane</keyword>
<proteinExistence type="inferred from homology"/>
<dbReference type="PRINTS" id="PR00081">
    <property type="entry name" value="GDHRDH"/>
</dbReference>
<comment type="caution">
    <text evidence="17">The sequence shown here is derived from an EMBL/GenBank/DDBJ whole genome shotgun (WGS) entry which is preliminary data.</text>
</comment>
<keyword evidence="6 14" id="KW-0328">Glycosyltransferase</keyword>
<gene>
    <name evidence="17" type="ORF">DGYR_LOCUS139</name>
</gene>
<evidence type="ECO:0000256" key="3">
    <source>
        <dbReference type="ARBA" id="ARBA00009481"/>
    </source>
</evidence>
<reference evidence="17 18" key="1">
    <citation type="submission" date="2020-08" db="EMBL/GenBank/DDBJ databases">
        <authorList>
            <person name="Hejnol A."/>
        </authorList>
    </citation>
    <scope>NUCLEOTIDE SEQUENCE [LARGE SCALE GENOMIC DNA]</scope>
</reference>
<name>A0A7I8V505_9ANNE</name>
<keyword evidence="10 14" id="KW-1133">Transmembrane helix</keyword>
<evidence type="ECO:0000256" key="13">
    <source>
        <dbReference type="ARBA" id="ARBA00045128"/>
    </source>
</evidence>
<dbReference type="SUPFAM" id="SSF51735">
    <property type="entry name" value="NAD(P)-binding Rossmann-fold domains"/>
    <property type="match status" value="1"/>
</dbReference>
<dbReference type="PANTHER" id="PTHR45919:SF1">
    <property type="entry name" value="GDP-MAN:MAN(3)GLCNAC(2)-PP-DOL ALPHA-1,2-MANNOSYLTRANSFERASE"/>
    <property type="match status" value="1"/>
</dbReference>
<dbReference type="Pfam" id="PF15924">
    <property type="entry name" value="ALG11_N"/>
    <property type="match status" value="1"/>
</dbReference>
<evidence type="ECO:0000256" key="5">
    <source>
        <dbReference type="ARBA" id="ARBA00022018"/>
    </source>
</evidence>
<feature type="domain" description="Glycosyl transferase family 1" evidence="15">
    <location>
        <begin position="548"/>
        <end position="718"/>
    </location>
</feature>
<dbReference type="EC" id="2.4.1.131" evidence="4 14"/>
<evidence type="ECO:0000256" key="2">
    <source>
        <dbReference type="ARBA" id="ARBA00004922"/>
    </source>
</evidence>
<evidence type="ECO:0000256" key="6">
    <source>
        <dbReference type="ARBA" id="ARBA00022676"/>
    </source>
</evidence>
<evidence type="ECO:0000256" key="7">
    <source>
        <dbReference type="ARBA" id="ARBA00022679"/>
    </source>
</evidence>
<feature type="transmembrane region" description="Helical" evidence="14">
    <location>
        <begin position="6"/>
        <end position="23"/>
    </location>
</feature>
<dbReference type="InterPro" id="IPR036291">
    <property type="entry name" value="NAD(P)-bd_dom_sf"/>
</dbReference>
<evidence type="ECO:0000256" key="11">
    <source>
        <dbReference type="ARBA" id="ARBA00023136"/>
    </source>
</evidence>
<dbReference type="SUPFAM" id="SSF53756">
    <property type="entry name" value="UDP-Glycosyltransferase/glycogen phosphorylase"/>
    <property type="match status" value="1"/>
</dbReference>
<dbReference type="PANTHER" id="PTHR45919">
    <property type="entry name" value="GDP-MAN:MAN(3)GLCNAC(2)-PP-DOL ALPHA-1,2-MANNOSYLTRANSFERASE"/>
    <property type="match status" value="1"/>
</dbReference>
<dbReference type="EMBL" id="CAJFCJ010000001">
    <property type="protein sequence ID" value="CAD5110778.1"/>
    <property type="molecule type" value="Genomic_DNA"/>
</dbReference>
<dbReference type="Gene3D" id="3.40.50.2000">
    <property type="entry name" value="Glycogen Phosphorylase B"/>
    <property type="match status" value="1"/>
</dbReference>
<organism evidence="17 18">
    <name type="scientific">Dimorphilus gyrociliatus</name>
    <dbReference type="NCBI Taxonomy" id="2664684"/>
    <lineage>
        <taxon>Eukaryota</taxon>
        <taxon>Metazoa</taxon>
        <taxon>Spiralia</taxon>
        <taxon>Lophotrochozoa</taxon>
        <taxon>Annelida</taxon>
        <taxon>Polychaeta</taxon>
        <taxon>Polychaeta incertae sedis</taxon>
        <taxon>Dinophilidae</taxon>
        <taxon>Dimorphilus</taxon>
    </lineage>
</organism>
<dbReference type="InterPro" id="IPR038013">
    <property type="entry name" value="ALG11"/>
</dbReference>
<evidence type="ECO:0000313" key="17">
    <source>
        <dbReference type="EMBL" id="CAD5110778.1"/>
    </source>
</evidence>
<keyword evidence="8 14" id="KW-0812">Transmembrane</keyword>
<dbReference type="CDD" id="cd03806">
    <property type="entry name" value="GT4_ALG11-like"/>
    <property type="match status" value="1"/>
</dbReference>
<comment type="similarity">
    <text evidence="3 14">Belongs to the glycosyltransferase group 1 family. Glycosyltransferase 4 subfamily.</text>
</comment>
<dbReference type="InterPro" id="IPR031814">
    <property type="entry name" value="ALG11_N"/>
</dbReference>
<dbReference type="InterPro" id="IPR002347">
    <property type="entry name" value="SDR_fam"/>
</dbReference>
<keyword evidence="7 14" id="KW-0808">Transferase</keyword>
<evidence type="ECO:0000256" key="12">
    <source>
        <dbReference type="ARBA" id="ARBA00045065"/>
    </source>
</evidence>
<dbReference type="GO" id="GO:0005789">
    <property type="term" value="C:endoplasmic reticulum membrane"/>
    <property type="evidence" value="ECO:0007669"/>
    <property type="project" value="UniProtKB-SubCell"/>
</dbReference>
<evidence type="ECO:0000256" key="10">
    <source>
        <dbReference type="ARBA" id="ARBA00022989"/>
    </source>
</evidence>
<dbReference type="Gene3D" id="3.40.50.720">
    <property type="entry name" value="NAD(P)-binding Rossmann-like Domain"/>
    <property type="match status" value="1"/>
</dbReference>
<comment type="catalytic activity">
    <reaction evidence="12 14">
        <text>an alpha-D-Man-(1-&gt;3)-[alpha-D-Man-(1-&gt;6)]-beta-D-Man-(1-&gt;4)-beta-D-GlcNAc-(1-&gt;4)-alpha-D-GlcNAc-diphospho-di-trans,poly-cis-dolichol + 2 GDP-alpha-D-mannose = an alpha-D-Man-(1-&gt;2)-alpha-D-Man-(1-&gt;2)-alpha-D-Man-(1-&gt;3)-[alpha-D-Man-(1-&gt;6)]-beta-D-Man-(1-&gt;4)-beta-D-GlcNAc-(1-&gt;4)-alpha-D-GlcNAc-diphospho-di-trans,poly-cis-dolichol + 2 GDP + 2 H(+)</text>
        <dbReference type="Rhea" id="RHEA:29523"/>
        <dbReference type="Rhea" id="RHEA-COMP:19515"/>
        <dbReference type="Rhea" id="RHEA-COMP:19516"/>
        <dbReference type="ChEBI" id="CHEBI:15378"/>
        <dbReference type="ChEBI" id="CHEBI:57527"/>
        <dbReference type="ChEBI" id="CHEBI:58189"/>
        <dbReference type="ChEBI" id="CHEBI:132511"/>
        <dbReference type="ChEBI" id="CHEBI:132515"/>
        <dbReference type="EC" id="2.4.1.131"/>
    </reaction>
    <physiologicalReaction direction="left-to-right" evidence="12 14">
        <dbReference type="Rhea" id="RHEA:29524"/>
    </physiologicalReaction>
</comment>
<evidence type="ECO:0000256" key="9">
    <source>
        <dbReference type="ARBA" id="ARBA00022824"/>
    </source>
</evidence>
<accession>A0A7I8V505</accession>
<keyword evidence="18" id="KW-1185">Reference proteome</keyword>
<dbReference type="Pfam" id="PF00534">
    <property type="entry name" value="Glycos_transf_1"/>
    <property type="match status" value="1"/>
</dbReference>
<dbReference type="OrthoDB" id="2276068at2759"/>
<comment type="subcellular location">
    <subcellularLocation>
        <location evidence="1">Endoplasmic reticulum membrane</location>
        <topology evidence="1">Single-pass membrane protein</topology>
    </subcellularLocation>
</comment>
<evidence type="ECO:0000259" key="15">
    <source>
        <dbReference type="Pfam" id="PF00534"/>
    </source>
</evidence>
<dbReference type="Proteomes" id="UP000549394">
    <property type="component" value="Unassembled WGS sequence"/>
</dbReference>
<evidence type="ECO:0000256" key="4">
    <source>
        <dbReference type="ARBA" id="ARBA00012645"/>
    </source>
</evidence>
<keyword evidence="9 14" id="KW-0256">Endoplasmic reticulum</keyword>
<comment type="pathway">
    <text evidence="2 14">Protein modification; protein glycosylation.</text>
</comment>
<dbReference type="GO" id="GO:0004377">
    <property type="term" value="F:GDP-Man:Man(3)GlcNAc(2)-PP-Dol alpha-1,2-mannosyltransferase activity"/>
    <property type="evidence" value="ECO:0007669"/>
    <property type="project" value="UniProtKB-UniRule"/>
</dbReference>
<evidence type="ECO:0000256" key="14">
    <source>
        <dbReference type="RuleBase" id="RU367051"/>
    </source>
</evidence>
<evidence type="ECO:0000256" key="1">
    <source>
        <dbReference type="ARBA" id="ARBA00004389"/>
    </source>
</evidence>